<sequence length="117" mass="14066">RYSPNNTDDYGYNSTSIQQNSMQSQDYNLDSDPLFYNSRPPNYYKQDYSSQNMWSGCNSNYNYNQQNVDNVDADYIQDPYYYNTQSPSRKMKGKQERRNDKCKIDLFSYSDMYLLYN</sequence>
<feature type="region of interest" description="Disordered" evidence="1">
    <location>
        <begin position="1"/>
        <end position="41"/>
    </location>
</feature>
<evidence type="ECO:0000313" key="2">
    <source>
        <dbReference type="EMBL" id="KAF2878646.1"/>
    </source>
</evidence>
<comment type="caution">
    <text evidence="2">The sequence shown here is derived from an EMBL/GenBank/DDBJ whole genome shotgun (WGS) entry which is preliminary data.</text>
</comment>
<organism evidence="2 3">
    <name type="scientific">Ignelater luminosus</name>
    <name type="common">Cucubano</name>
    <name type="synonym">Pyrophorus luminosus</name>
    <dbReference type="NCBI Taxonomy" id="2038154"/>
    <lineage>
        <taxon>Eukaryota</taxon>
        <taxon>Metazoa</taxon>
        <taxon>Ecdysozoa</taxon>
        <taxon>Arthropoda</taxon>
        <taxon>Hexapoda</taxon>
        <taxon>Insecta</taxon>
        <taxon>Pterygota</taxon>
        <taxon>Neoptera</taxon>
        <taxon>Endopterygota</taxon>
        <taxon>Coleoptera</taxon>
        <taxon>Polyphaga</taxon>
        <taxon>Elateriformia</taxon>
        <taxon>Elateroidea</taxon>
        <taxon>Elateridae</taxon>
        <taxon>Agrypninae</taxon>
        <taxon>Pyrophorini</taxon>
        <taxon>Ignelater</taxon>
    </lineage>
</organism>
<dbReference type="Proteomes" id="UP000801492">
    <property type="component" value="Unassembled WGS sequence"/>
</dbReference>
<proteinExistence type="predicted"/>
<dbReference type="AlphaFoldDB" id="A0A8K0C531"/>
<name>A0A8K0C531_IGNLU</name>
<evidence type="ECO:0000256" key="1">
    <source>
        <dbReference type="SAM" id="MobiDB-lite"/>
    </source>
</evidence>
<dbReference type="OrthoDB" id="5831756at2759"/>
<dbReference type="EMBL" id="VTPC01091314">
    <property type="protein sequence ID" value="KAF2878646.1"/>
    <property type="molecule type" value="Genomic_DNA"/>
</dbReference>
<evidence type="ECO:0000313" key="3">
    <source>
        <dbReference type="Proteomes" id="UP000801492"/>
    </source>
</evidence>
<feature type="compositionally biased region" description="Polar residues" evidence="1">
    <location>
        <begin position="1"/>
        <end position="28"/>
    </location>
</feature>
<keyword evidence="3" id="KW-1185">Reference proteome</keyword>
<feature type="non-terminal residue" evidence="2">
    <location>
        <position position="117"/>
    </location>
</feature>
<gene>
    <name evidence="2" type="ORF">ILUMI_27523</name>
</gene>
<protein>
    <submittedName>
        <fullName evidence="2">Uncharacterized protein</fullName>
    </submittedName>
</protein>
<accession>A0A8K0C531</accession>
<reference evidence="2" key="1">
    <citation type="submission" date="2019-08" db="EMBL/GenBank/DDBJ databases">
        <title>The genome of the North American firefly Photinus pyralis.</title>
        <authorList>
            <consortium name="Photinus pyralis genome working group"/>
            <person name="Fallon T.R."/>
            <person name="Sander Lower S.E."/>
            <person name="Weng J.-K."/>
        </authorList>
    </citation>
    <scope>NUCLEOTIDE SEQUENCE</scope>
    <source>
        <strain evidence="2">TRF0915ILg1</strain>
        <tissue evidence="2">Whole body</tissue>
    </source>
</reference>